<keyword evidence="5 9" id="KW-0548">Nucleotidyltransferase</keyword>
<keyword evidence="3 9" id="KW-0963">Cytoplasm</keyword>
<evidence type="ECO:0000256" key="3">
    <source>
        <dbReference type="ARBA" id="ARBA00022490"/>
    </source>
</evidence>
<proteinExistence type="inferred from homology"/>
<dbReference type="InterPro" id="IPR020568">
    <property type="entry name" value="Ribosomal_Su5_D2-typ_SF"/>
</dbReference>
<dbReference type="Proteomes" id="UP000178082">
    <property type="component" value="Unassembled WGS sequence"/>
</dbReference>
<dbReference type="FunFam" id="3.30.230.70:FF:000001">
    <property type="entry name" value="Polyribonucleotide nucleotidyltransferase"/>
    <property type="match status" value="1"/>
</dbReference>
<dbReference type="PROSITE" id="PS50126">
    <property type="entry name" value="S1"/>
    <property type="match status" value="1"/>
</dbReference>
<dbReference type="PANTHER" id="PTHR11252:SF0">
    <property type="entry name" value="POLYRIBONUCLEOTIDE NUCLEOTIDYLTRANSFERASE 1, MITOCHONDRIAL"/>
    <property type="match status" value="1"/>
</dbReference>
<name>A0A1F7SJU6_9BACT</name>
<evidence type="ECO:0000256" key="4">
    <source>
        <dbReference type="ARBA" id="ARBA00022679"/>
    </source>
</evidence>
<dbReference type="Gene3D" id="3.30.1370.10">
    <property type="entry name" value="K Homology domain, type 1"/>
    <property type="match status" value="1"/>
</dbReference>
<dbReference type="InterPro" id="IPR004088">
    <property type="entry name" value="KH_dom_type_1"/>
</dbReference>
<evidence type="ECO:0000313" key="11">
    <source>
        <dbReference type="EMBL" id="OGL53497.1"/>
    </source>
</evidence>
<evidence type="ECO:0000259" key="10">
    <source>
        <dbReference type="PROSITE" id="PS50126"/>
    </source>
</evidence>
<dbReference type="InterPro" id="IPR003029">
    <property type="entry name" value="S1_domain"/>
</dbReference>
<dbReference type="InterPro" id="IPR012162">
    <property type="entry name" value="PNPase"/>
</dbReference>
<dbReference type="GO" id="GO:0000287">
    <property type="term" value="F:magnesium ion binding"/>
    <property type="evidence" value="ECO:0007669"/>
    <property type="project" value="UniProtKB-UniRule"/>
</dbReference>
<dbReference type="InterPro" id="IPR036345">
    <property type="entry name" value="ExoRNase_PH_dom2_sf"/>
</dbReference>
<dbReference type="GO" id="GO:0006402">
    <property type="term" value="P:mRNA catabolic process"/>
    <property type="evidence" value="ECO:0007669"/>
    <property type="project" value="UniProtKB-UniRule"/>
</dbReference>
<keyword evidence="7 9" id="KW-0460">Magnesium</keyword>
<feature type="binding site" evidence="9">
    <location>
        <position position="486"/>
    </location>
    <ligand>
        <name>Mg(2+)</name>
        <dbReference type="ChEBI" id="CHEBI:18420"/>
    </ligand>
</feature>
<dbReference type="PANTHER" id="PTHR11252">
    <property type="entry name" value="POLYRIBONUCLEOTIDE NUCLEOTIDYLTRANSFERASE"/>
    <property type="match status" value="1"/>
</dbReference>
<dbReference type="EC" id="2.7.7.8" evidence="9"/>
<dbReference type="SUPFAM" id="SSF55666">
    <property type="entry name" value="Ribonuclease PH domain 2-like"/>
    <property type="match status" value="2"/>
</dbReference>
<dbReference type="GO" id="GO:0003723">
    <property type="term" value="F:RNA binding"/>
    <property type="evidence" value="ECO:0007669"/>
    <property type="project" value="UniProtKB-UniRule"/>
</dbReference>
<evidence type="ECO:0000256" key="9">
    <source>
        <dbReference type="HAMAP-Rule" id="MF_01595"/>
    </source>
</evidence>
<feature type="binding site" evidence="9">
    <location>
        <position position="480"/>
    </location>
    <ligand>
        <name>Mg(2+)</name>
        <dbReference type="ChEBI" id="CHEBI:18420"/>
    </ligand>
</feature>
<evidence type="ECO:0000256" key="5">
    <source>
        <dbReference type="ARBA" id="ARBA00022695"/>
    </source>
</evidence>
<dbReference type="NCBIfam" id="TIGR03591">
    <property type="entry name" value="polynuc_phos"/>
    <property type="match status" value="1"/>
</dbReference>
<dbReference type="InterPro" id="IPR015848">
    <property type="entry name" value="PNPase_PH_RNA-bd_bac/org-type"/>
</dbReference>
<dbReference type="EMBL" id="MGDI01000025">
    <property type="protein sequence ID" value="OGL53497.1"/>
    <property type="molecule type" value="Genomic_DNA"/>
</dbReference>
<dbReference type="SUPFAM" id="SSF54791">
    <property type="entry name" value="Eukaryotic type KH-domain (KH-domain type I)"/>
    <property type="match status" value="1"/>
</dbReference>
<evidence type="ECO:0000256" key="6">
    <source>
        <dbReference type="ARBA" id="ARBA00022723"/>
    </source>
</evidence>
<dbReference type="Pfam" id="PF03726">
    <property type="entry name" value="PNPase"/>
    <property type="match status" value="1"/>
</dbReference>
<reference evidence="11 12" key="1">
    <citation type="journal article" date="2016" name="Nat. Commun.">
        <title>Thousands of microbial genomes shed light on interconnected biogeochemical processes in an aquifer system.</title>
        <authorList>
            <person name="Anantharaman K."/>
            <person name="Brown C.T."/>
            <person name="Hug L.A."/>
            <person name="Sharon I."/>
            <person name="Castelle C.J."/>
            <person name="Probst A.J."/>
            <person name="Thomas B.C."/>
            <person name="Singh A."/>
            <person name="Wilkins M.J."/>
            <person name="Karaoz U."/>
            <person name="Brodie E.L."/>
            <person name="Williams K.H."/>
            <person name="Hubbard S.S."/>
            <person name="Banfield J.F."/>
        </authorList>
    </citation>
    <scope>NUCLEOTIDE SEQUENCE [LARGE SCALE GENOMIC DNA]</scope>
</reference>
<dbReference type="Gene3D" id="2.40.50.140">
    <property type="entry name" value="Nucleic acid-binding proteins"/>
    <property type="match status" value="1"/>
</dbReference>
<accession>A0A1F7SJU6</accession>
<dbReference type="FunFam" id="3.30.230.70:FF:000002">
    <property type="entry name" value="Polyribonucleotide nucleotidyltransferase"/>
    <property type="match status" value="1"/>
</dbReference>
<dbReference type="InterPro" id="IPR004087">
    <property type="entry name" value="KH_dom"/>
</dbReference>
<dbReference type="InterPro" id="IPR036456">
    <property type="entry name" value="PNPase_PH_RNA-bd_sf"/>
</dbReference>
<evidence type="ECO:0000256" key="2">
    <source>
        <dbReference type="ARBA" id="ARBA00007404"/>
    </source>
</evidence>
<comment type="function">
    <text evidence="9">Involved in mRNA degradation. Catalyzes the phosphorolysis of single-stranded polyribonucleotides processively in the 3'- to 5'-direction.</text>
</comment>
<evidence type="ECO:0000256" key="7">
    <source>
        <dbReference type="ARBA" id="ARBA00022842"/>
    </source>
</evidence>
<comment type="catalytic activity">
    <reaction evidence="9">
        <text>RNA(n+1) + phosphate = RNA(n) + a ribonucleoside 5'-diphosphate</text>
        <dbReference type="Rhea" id="RHEA:22096"/>
        <dbReference type="Rhea" id="RHEA-COMP:14527"/>
        <dbReference type="Rhea" id="RHEA-COMP:17342"/>
        <dbReference type="ChEBI" id="CHEBI:43474"/>
        <dbReference type="ChEBI" id="CHEBI:57930"/>
        <dbReference type="ChEBI" id="CHEBI:140395"/>
        <dbReference type="EC" id="2.7.7.8"/>
    </reaction>
</comment>
<dbReference type="GO" id="GO:0004654">
    <property type="term" value="F:polyribonucleotide nucleotidyltransferase activity"/>
    <property type="evidence" value="ECO:0007669"/>
    <property type="project" value="UniProtKB-UniRule"/>
</dbReference>
<dbReference type="PIRSF" id="PIRSF005499">
    <property type="entry name" value="PNPase"/>
    <property type="match status" value="1"/>
</dbReference>
<dbReference type="STRING" id="1817883.A3G31_08350"/>
<dbReference type="GO" id="GO:0006396">
    <property type="term" value="P:RNA processing"/>
    <property type="evidence" value="ECO:0007669"/>
    <property type="project" value="InterPro"/>
</dbReference>
<dbReference type="CDD" id="cd02393">
    <property type="entry name" value="KH-I_PNPase"/>
    <property type="match status" value="1"/>
</dbReference>
<comment type="subcellular location">
    <subcellularLocation>
        <location evidence="1 9">Cytoplasm</location>
    </subcellularLocation>
</comment>
<keyword evidence="6 9" id="KW-0479">Metal-binding</keyword>
<dbReference type="SUPFAM" id="SSF46915">
    <property type="entry name" value="Polynucleotide phosphorylase/guanosine pentaphosphate synthase (PNPase/GPSI), domain 3"/>
    <property type="match status" value="1"/>
</dbReference>
<dbReference type="FunFam" id="2.40.50.140:FF:000023">
    <property type="entry name" value="Polyribonucleotide nucleotidyltransferase"/>
    <property type="match status" value="1"/>
</dbReference>
<dbReference type="PROSITE" id="PS50084">
    <property type="entry name" value="KH_TYPE_1"/>
    <property type="match status" value="1"/>
</dbReference>
<dbReference type="NCBIfam" id="NF008805">
    <property type="entry name" value="PRK11824.1"/>
    <property type="match status" value="1"/>
</dbReference>
<dbReference type="SMART" id="SM00322">
    <property type="entry name" value="KH"/>
    <property type="match status" value="1"/>
</dbReference>
<dbReference type="Pfam" id="PF03725">
    <property type="entry name" value="RNase_PH_C"/>
    <property type="match status" value="1"/>
</dbReference>
<feature type="domain" description="S1 motif" evidence="10">
    <location>
        <begin position="616"/>
        <end position="684"/>
    </location>
</feature>
<dbReference type="InterPro" id="IPR036612">
    <property type="entry name" value="KH_dom_type_1_sf"/>
</dbReference>
<evidence type="ECO:0000313" key="12">
    <source>
        <dbReference type="Proteomes" id="UP000178082"/>
    </source>
</evidence>
<dbReference type="SUPFAM" id="SSF50249">
    <property type="entry name" value="Nucleic acid-binding proteins"/>
    <property type="match status" value="1"/>
</dbReference>
<evidence type="ECO:0000256" key="1">
    <source>
        <dbReference type="ARBA" id="ARBA00004496"/>
    </source>
</evidence>
<dbReference type="InterPro" id="IPR001247">
    <property type="entry name" value="ExoRNase_PH_dom1"/>
</dbReference>
<dbReference type="GO" id="GO:0005829">
    <property type="term" value="C:cytosol"/>
    <property type="evidence" value="ECO:0007669"/>
    <property type="project" value="UniProtKB-ARBA"/>
</dbReference>
<comment type="similarity">
    <text evidence="2 9">Belongs to the polyribonucleotide nucleotidyltransferase family.</text>
</comment>
<dbReference type="InterPro" id="IPR015847">
    <property type="entry name" value="ExoRNase_PH_dom2"/>
</dbReference>
<dbReference type="AlphaFoldDB" id="A0A1F7SJU6"/>
<comment type="cofactor">
    <cofactor evidence="9">
        <name>Mg(2+)</name>
        <dbReference type="ChEBI" id="CHEBI:18420"/>
    </cofactor>
</comment>
<dbReference type="SUPFAM" id="SSF54211">
    <property type="entry name" value="Ribosomal protein S5 domain 2-like"/>
    <property type="match status" value="2"/>
</dbReference>
<dbReference type="Pfam" id="PF01138">
    <property type="entry name" value="RNase_PH"/>
    <property type="match status" value="2"/>
</dbReference>
<dbReference type="SMART" id="SM00316">
    <property type="entry name" value="S1"/>
    <property type="match status" value="1"/>
</dbReference>
<dbReference type="InterPro" id="IPR012340">
    <property type="entry name" value="NA-bd_OB-fold"/>
</dbReference>
<sequence length="693" mass="76575">MIKKEINLNDLMLSIETGRLAKQADGAVLVRYGDVMVLVTAVAADTPRENIDFLPFTVDYREKAYAAGKIPGGFFKREGRPQEKEILTSRLIDRPLRPLFPDEYYYEVQVIATVLSADQQNDPDVVAVIGASSALLISKIPFTTPVGAVRVGRINGEFIINPSYKQIEESDVNIVVAGTKEAIMMVEGGANEISEKDMLDAILFGHEQIKKIIALQEEFASAANPQKSETIVIPDDPDLKVKVKELSLEKINRAVRIGRKQHREEALGKILEELLAIAGEDKQKGLLIKKYYHEAEREEMRRVILEEGIRADGRSVTDIRPITCEVGVLPRTHGSAVFTRGETQALVVTTLGTSQDEQRVDALEGESRKTFMLHYNFPAFSVGETASMRNPGRREIGHGNLAERSLLAVLPKDKFPYTIRIVSDILESNGSSSMATVCGATLSLMDAGVPIKDPVAGIAMGLIKEGEKVSILSDILGIEDHLGDMDFKVAGTKKGITAFQMDIKIFGVTKEIMEKSLEQARVGRIHILDEMEKAISKPRENLSVYAPRILTHYVRPDKIGEIIGPGGKMIRSIIEKTGAKIEIDDSGRVNISSVSEESANKALEIIKDISQEPEIGKIYFGKVKKIMDFGAFVEIFPKTEGLVHISQLADYRVNNVSDEVREGEEIAVKLIDIDEQGRLKLSRKEALKEGKKS</sequence>
<dbReference type="Gene3D" id="3.30.230.70">
    <property type="entry name" value="GHMP Kinase, N-terminal domain"/>
    <property type="match status" value="2"/>
</dbReference>
<organism evidence="11 12">
    <name type="scientific">Candidatus Schekmanbacteria bacterium RIFCSPLOWO2_12_FULL_38_15</name>
    <dbReference type="NCBI Taxonomy" id="1817883"/>
    <lineage>
        <taxon>Bacteria</taxon>
        <taxon>Candidatus Schekmaniibacteriota</taxon>
    </lineage>
</organism>
<dbReference type="CDD" id="cd04472">
    <property type="entry name" value="S1_PNPase"/>
    <property type="match status" value="1"/>
</dbReference>
<dbReference type="CDD" id="cd11364">
    <property type="entry name" value="RNase_PH_PNPase_2"/>
    <property type="match status" value="1"/>
</dbReference>
<dbReference type="Pfam" id="PF00575">
    <property type="entry name" value="S1"/>
    <property type="match status" value="1"/>
</dbReference>
<dbReference type="FunFam" id="3.30.1370.10:FF:000001">
    <property type="entry name" value="Polyribonucleotide nucleotidyltransferase"/>
    <property type="match status" value="1"/>
</dbReference>
<dbReference type="GO" id="GO:0000175">
    <property type="term" value="F:3'-5'-RNA exonuclease activity"/>
    <property type="evidence" value="ECO:0007669"/>
    <property type="project" value="TreeGrafter"/>
</dbReference>
<keyword evidence="4 9" id="KW-0808">Transferase</keyword>
<protein>
    <recommendedName>
        <fullName evidence="9">Polyribonucleotide nucleotidyltransferase</fullName>
        <ecNumber evidence="9">2.7.7.8</ecNumber>
    </recommendedName>
    <alternativeName>
        <fullName evidence="9">Polynucleotide phosphorylase</fullName>
        <shortName evidence="9">PNPase</shortName>
    </alternativeName>
</protein>
<evidence type="ECO:0000256" key="8">
    <source>
        <dbReference type="ARBA" id="ARBA00022884"/>
    </source>
</evidence>
<gene>
    <name evidence="9" type="primary">pnp</name>
    <name evidence="11" type="ORF">A3G31_08350</name>
</gene>
<dbReference type="CDD" id="cd11363">
    <property type="entry name" value="RNase_PH_PNPase_1"/>
    <property type="match status" value="1"/>
</dbReference>
<comment type="caution">
    <text evidence="11">The sequence shown here is derived from an EMBL/GenBank/DDBJ whole genome shotgun (WGS) entry which is preliminary data.</text>
</comment>
<dbReference type="Pfam" id="PF00013">
    <property type="entry name" value="KH_1"/>
    <property type="match status" value="1"/>
</dbReference>
<keyword evidence="8 9" id="KW-0694">RNA-binding</keyword>
<dbReference type="HAMAP" id="MF_01595">
    <property type="entry name" value="PNPase"/>
    <property type="match status" value="1"/>
</dbReference>
<dbReference type="InterPro" id="IPR027408">
    <property type="entry name" value="PNPase/RNase_PH_dom_sf"/>
</dbReference>